<dbReference type="SUPFAM" id="SSF57701">
    <property type="entry name" value="Zn2/Cys6 DNA-binding domain"/>
    <property type="match status" value="1"/>
</dbReference>
<dbReference type="InterPro" id="IPR036864">
    <property type="entry name" value="Zn2-C6_fun-type_DNA-bd_sf"/>
</dbReference>
<dbReference type="GO" id="GO:0000981">
    <property type="term" value="F:DNA-binding transcription factor activity, RNA polymerase II-specific"/>
    <property type="evidence" value="ECO:0007669"/>
    <property type="project" value="InterPro"/>
</dbReference>
<comment type="subcellular location">
    <subcellularLocation>
        <location evidence="1">Nucleus</location>
    </subcellularLocation>
</comment>
<name>A0A3A2ZGH3_9EURO</name>
<keyword evidence="4" id="KW-0804">Transcription</keyword>
<evidence type="ECO:0000256" key="2">
    <source>
        <dbReference type="ARBA" id="ARBA00023015"/>
    </source>
</evidence>
<organism evidence="8 9">
    <name type="scientific">Aspergillus sclerotialis</name>
    <dbReference type="NCBI Taxonomy" id="2070753"/>
    <lineage>
        <taxon>Eukaryota</taxon>
        <taxon>Fungi</taxon>
        <taxon>Dikarya</taxon>
        <taxon>Ascomycota</taxon>
        <taxon>Pezizomycotina</taxon>
        <taxon>Eurotiomycetes</taxon>
        <taxon>Eurotiomycetidae</taxon>
        <taxon>Eurotiales</taxon>
        <taxon>Aspergillaceae</taxon>
        <taxon>Aspergillus</taxon>
        <taxon>Aspergillus subgen. Polypaecilum</taxon>
    </lineage>
</organism>
<dbReference type="SMART" id="SM00066">
    <property type="entry name" value="GAL4"/>
    <property type="match status" value="1"/>
</dbReference>
<keyword evidence="5" id="KW-0539">Nucleus</keyword>
<dbReference type="GO" id="GO:0008270">
    <property type="term" value="F:zinc ion binding"/>
    <property type="evidence" value="ECO:0007669"/>
    <property type="project" value="InterPro"/>
</dbReference>
<dbReference type="InterPro" id="IPR001138">
    <property type="entry name" value="Zn2Cys6_DnaBD"/>
</dbReference>
<comment type="caution">
    <text evidence="8">The sequence shown here is derived from an EMBL/GenBank/DDBJ whole genome shotgun (WGS) entry which is preliminary data.</text>
</comment>
<evidence type="ECO:0000256" key="5">
    <source>
        <dbReference type="ARBA" id="ARBA00023242"/>
    </source>
</evidence>
<dbReference type="GO" id="GO:0005634">
    <property type="term" value="C:nucleus"/>
    <property type="evidence" value="ECO:0007669"/>
    <property type="project" value="UniProtKB-SubCell"/>
</dbReference>
<evidence type="ECO:0000256" key="3">
    <source>
        <dbReference type="ARBA" id="ARBA00023125"/>
    </source>
</evidence>
<dbReference type="EMBL" id="MVGC01000180">
    <property type="protein sequence ID" value="RJE22202.1"/>
    <property type="molecule type" value="Genomic_DNA"/>
</dbReference>
<keyword evidence="9" id="KW-1185">Reference proteome</keyword>
<dbReference type="Pfam" id="PF00172">
    <property type="entry name" value="Zn_clus"/>
    <property type="match status" value="1"/>
</dbReference>
<evidence type="ECO:0000256" key="6">
    <source>
        <dbReference type="SAM" id="MobiDB-lite"/>
    </source>
</evidence>
<dbReference type="GO" id="GO:0003677">
    <property type="term" value="F:DNA binding"/>
    <property type="evidence" value="ECO:0007669"/>
    <property type="project" value="UniProtKB-KW"/>
</dbReference>
<accession>A0A3A2ZGH3</accession>
<sequence length="718" mass="80964">MSRSFRPKLACVACTRKKIKCNKLVPCDNCIKRGQPELCVRETGNDEGAPTDVDSVAVQSESATTMISMSMDAQQRMAHLMQGLLGRIEQLEANQQQHLQRTPQPEQRPRTNLTTPESHNDSSLPGMSTRPPGTDQAVGAHALPCTATASSMNQDCLESMLGEESGLSQLKGNQLSLLQLLIPHRQQVEHLVNYHTESLLWSHGGYHAPSFHKELVRFYDLHRGQLTSSGLDLQWVALLFSILSGSVISAPSALTVDWGFRIGEQCIVSERWYDATLECLQLSQYLSYHRLYSLQAIVVLSNSAYMLGRMRSQNVLIATGIRIAQNLGLHQLGGEEAYGVSEGLVTREIGRRVWFALIRQDYFFIPFTESYFLRPIFNKTEKPRNCRDDEMVSLPDAVPTVMSYCRFMDKIAALMPELHDSFNAATTPYTQYEEIIQFDAKMRSLATIHRPIFFTECPLDESWPKYIAWARRALTISFAHKVIMIHRKMLGRSMVDPIFSFTRKTCVSASKTIIKTLQHPGEANRPILWIEQAFTVTAGVILCFDMLYRSPLDSEMPPQQHRTVVEEAISTLRQVDQCIIARKGARLLSVLLQEVQHGRPYATRNKRKLDEADSSHNNVPQSQFLDVESFVQSFWKRQSEKNMTPVGPTPVPQTPPSSWISNAPWESDDIQGFLADFGLFGSTAVGVTGEEPVATIHTVGEQMPSFEDLLFRAENFEF</sequence>
<dbReference type="CDD" id="cd00067">
    <property type="entry name" value="GAL4"/>
    <property type="match status" value="1"/>
</dbReference>
<evidence type="ECO:0000313" key="9">
    <source>
        <dbReference type="Proteomes" id="UP000266188"/>
    </source>
</evidence>
<dbReference type="InterPro" id="IPR050613">
    <property type="entry name" value="Sec_Metabolite_Reg"/>
</dbReference>
<feature type="domain" description="Zn(2)-C6 fungal-type" evidence="7">
    <location>
        <begin position="10"/>
        <end position="41"/>
    </location>
</feature>
<keyword evidence="2" id="KW-0805">Transcription regulation</keyword>
<dbReference type="PANTHER" id="PTHR31001:SF76">
    <property type="entry name" value="ZN(2)-C6 FUNGAL-TYPE DOMAIN-CONTAINING PROTEIN"/>
    <property type="match status" value="1"/>
</dbReference>
<evidence type="ECO:0000256" key="4">
    <source>
        <dbReference type="ARBA" id="ARBA00023163"/>
    </source>
</evidence>
<evidence type="ECO:0000256" key="1">
    <source>
        <dbReference type="ARBA" id="ARBA00004123"/>
    </source>
</evidence>
<dbReference type="PANTHER" id="PTHR31001">
    <property type="entry name" value="UNCHARACTERIZED TRANSCRIPTIONAL REGULATORY PROTEIN"/>
    <property type="match status" value="1"/>
</dbReference>
<dbReference type="AlphaFoldDB" id="A0A3A2ZGH3"/>
<protein>
    <recommendedName>
        <fullName evidence="7">Zn(2)-C6 fungal-type domain-containing protein</fullName>
    </recommendedName>
</protein>
<proteinExistence type="predicted"/>
<keyword evidence="3" id="KW-0238">DNA-binding</keyword>
<dbReference type="PROSITE" id="PS00463">
    <property type="entry name" value="ZN2_CY6_FUNGAL_1"/>
    <property type="match status" value="1"/>
</dbReference>
<feature type="region of interest" description="Disordered" evidence="6">
    <location>
        <begin position="94"/>
        <end position="138"/>
    </location>
</feature>
<feature type="compositionally biased region" description="Polar residues" evidence="6">
    <location>
        <begin position="94"/>
        <end position="126"/>
    </location>
</feature>
<gene>
    <name evidence="8" type="ORF">PHISCL_05450</name>
</gene>
<dbReference type="CDD" id="cd12148">
    <property type="entry name" value="fungal_TF_MHR"/>
    <property type="match status" value="1"/>
</dbReference>
<dbReference type="PROSITE" id="PS50048">
    <property type="entry name" value="ZN2_CY6_FUNGAL_2"/>
    <property type="match status" value="1"/>
</dbReference>
<reference evidence="9" key="1">
    <citation type="submission" date="2017-02" db="EMBL/GenBank/DDBJ databases">
        <authorList>
            <person name="Tafer H."/>
            <person name="Lopandic K."/>
        </authorList>
    </citation>
    <scope>NUCLEOTIDE SEQUENCE [LARGE SCALE GENOMIC DNA]</scope>
    <source>
        <strain evidence="9">CBS 366.77</strain>
    </source>
</reference>
<dbReference type="STRING" id="2070753.A0A3A2ZGH3"/>
<dbReference type="Proteomes" id="UP000266188">
    <property type="component" value="Unassembled WGS sequence"/>
</dbReference>
<evidence type="ECO:0000313" key="8">
    <source>
        <dbReference type="EMBL" id="RJE22202.1"/>
    </source>
</evidence>
<evidence type="ECO:0000259" key="7">
    <source>
        <dbReference type="PROSITE" id="PS50048"/>
    </source>
</evidence>
<dbReference type="Gene3D" id="4.10.240.10">
    <property type="entry name" value="Zn(2)-C6 fungal-type DNA-binding domain"/>
    <property type="match status" value="1"/>
</dbReference>
<dbReference type="OrthoDB" id="410267at2759"/>